<sequence length="102" mass="11556">MNQEEGRMSEASRLRDSSFVLTPGLHILKVSTLVYFITDIIGEKEEKSKVRTEAGLERSDSIAHGIAQRDREEPSSETRNQPTDRGQERRGNERRIGDGRGE</sequence>
<evidence type="ECO:0000313" key="2">
    <source>
        <dbReference type="EMBL" id="KAG6583638.1"/>
    </source>
</evidence>
<feature type="region of interest" description="Disordered" evidence="1">
    <location>
        <begin position="46"/>
        <end position="102"/>
    </location>
</feature>
<organism evidence="2 3">
    <name type="scientific">Cucurbita argyrosperma subsp. sororia</name>
    <dbReference type="NCBI Taxonomy" id="37648"/>
    <lineage>
        <taxon>Eukaryota</taxon>
        <taxon>Viridiplantae</taxon>
        <taxon>Streptophyta</taxon>
        <taxon>Embryophyta</taxon>
        <taxon>Tracheophyta</taxon>
        <taxon>Spermatophyta</taxon>
        <taxon>Magnoliopsida</taxon>
        <taxon>eudicotyledons</taxon>
        <taxon>Gunneridae</taxon>
        <taxon>Pentapetalae</taxon>
        <taxon>rosids</taxon>
        <taxon>fabids</taxon>
        <taxon>Cucurbitales</taxon>
        <taxon>Cucurbitaceae</taxon>
        <taxon>Cucurbiteae</taxon>
        <taxon>Cucurbita</taxon>
    </lineage>
</organism>
<comment type="caution">
    <text evidence="2">The sequence shown here is derived from an EMBL/GenBank/DDBJ whole genome shotgun (WGS) entry which is preliminary data.</text>
</comment>
<reference evidence="2 3" key="1">
    <citation type="journal article" date="2021" name="Hortic Res">
        <title>The domestication of Cucurbita argyrosperma as revealed by the genome of its wild relative.</title>
        <authorList>
            <person name="Barrera-Redondo J."/>
            <person name="Sanchez-de la Vega G."/>
            <person name="Aguirre-Liguori J.A."/>
            <person name="Castellanos-Morales G."/>
            <person name="Gutierrez-Guerrero Y.T."/>
            <person name="Aguirre-Dugua X."/>
            <person name="Aguirre-Planter E."/>
            <person name="Tenaillon M.I."/>
            <person name="Lira-Saade R."/>
            <person name="Eguiarte L.E."/>
        </authorList>
    </citation>
    <scope>NUCLEOTIDE SEQUENCE [LARGE SCALE GENOMIC DNA]</scope>
    <source>
        <strain evidence="2">JBR-2021</strain>
    </source>
</reference>
<accession>A0AAV6MM88</accession>
<dbReference type="Proteomes" id="UP000685013">
    <property type="component" value="Chromosome 13"/>
</dbReference>
<evidence type="ECO:0000256" key="1">
    <source>
        <dbReference type="SAM" id="MobiDB-lite"/>
    </source>
</evidence>
<dbReference type="AlphaFoldDB" id="A0AAV6MM88"/>
<name>A0AAV6MM88_9ROSI</name>
<gene>
    <name evidence="2" type="ORF">SDJN03_19570</name>
</gene>
<feature type="compositionally biased region" description="Basic and acidic residues" evidence="1">
    <location>
        <begin position="85"/>
        <end position="102"/>
    </location>
</feature>
<feature type="compositionally biased region" description="Basic and acidic residues" evidence="1">
    <location>
        <begin position="46"/>
        <end position="76"/>
    </location>
</feature>
<proteinExistence type="predicted"/>
<feature type="non-terminal residue" evidence="2">
    <location>
        <position position="1"/>
    </location>
</feature>
<evidence type="ECO:0000313" key="3">
    <source>
        <dbReference type="Proteomes" id="UP000685013"/>
    </source>
</evidence>
<protein>
    <submittedName>
        <fullName evidence="2">Uncharacterized protein</fullName>
    </submittedName>
</protein>
<keyword evidence="3" id="KW-1185">Reference proteome</keyword>
<dbReference type="EMBL" id="JAGKQH010000013">
    <property type="protein sequence ID" value="KAG6583638.1"/>
    <property type="molecule type" value="Genomic_DNA"/>
</dbReference>